<accession>A0A6J7IVA8</accession>
<dbReference type="SUPFAM" id="SSF51604">
    <property type="entry name" value="Enolase C-terminal domain-like"/>
    <property type="match status" value="1"/>
</dbReference>
<organism evidence="1">
    <name type="scientific">freshwater metagenome</name>
    <dbReference type="NCBI Taxonomy" id="449393"/>
    <lineage>
        <taxon>unclassified sequences</taxon>
        <taxon>metagenomes</taxon>
        <taxon>ecological metagenomes</taxon>
    </lineage>
</organism>
<evidence type="ECO:0000313" key="1">
    <source>
        <dbReference type="EMBL" id="CAB4934284.1"/>
    </source>
</evidence>
<gene>
    <name evidence="1" type="ORF">UFOPK3564_02555</name>
</gene>
<name>A0A6J7IVA8_9ZZZZ</name>
<dbReference type="AlphaFoldDB" id="A0A6J7IVA8"/>
<protein>
    <submittedName>
        <fullName evidence="1">Unannotated protein</fullName>
    </submittedName>
</protein>
<dbReference type="EMBL" id="CAFBMK010000186">
    <property type="protein sequence ID" value="CAB4934284.1"/>
    <property type="molecule type" value="Genomic_DNA"/>
</dbReference>
<reference evidence="1" key="1">
    <citation type="submission" date="2020-05" db="EMBL/GenBank/DDBJ databases">
        <authorList>
            <person name="Chiriac C."/>
            <person name="Salcher M."/>
            <person name="Ghai R."/>
            <person name="Kavagutti S V."/>
        </authorList>
    </citation>
    <scope>NUCLEOTIDE SEQUENCE</scope>
</reference>
<proteinExistence type="predicted"/>
<dbReference type="InterPro" id="IPR036849">
    <property type="entry name" value="Enolase-like_C_sf"/>
</dbReference>
<dbReference type="Gene3D" id="3.20.20.120">
    <property type="entry name" value="Enolase-like C-terminal domain"/>
    <property type="match status" value="1"/>
</dbReference>
<dbReference type="InterPro" id="IPR029017">
    <property type="entry name" value="Enolase-like_N"/>
</dbReference>
<sequence>MPAPVPPPVPDPPLWEAVSGLELQVDELALEILERPTKMGVRLTTVVRLRGGGHEGVGEDVTYDPFSHSALQGWDGLPEVRGSWTIESFSALFDGVSLFPTTPEHAVDERYRRWAFESAALDLALRQSGTDWSTAVGRPVGPLTFVSSRGVGDPPDADTIADLRERSPGLGMKLDLGREWDAASIAALEGTGAATTVDLKGLYRGTPVDAPIDADLYALIVDGLPDAWLEDPFVDDATRPVLAPHADRLTWDVPIHDVADLDAQPFAPRSVNLKPSRIGSLRELSAFYVACEERGIGTYSGGQTELGPGRGQAQLLAATYHPGGPNDLAPMPFNDVDLPEELPSSPLPLDVAPVGFRLAQDD</sequence>
<dbReference type="Gene3D" id="3.30.390.10">
    <property type="entry name" value="Enolase-like, N-terminal domain"/>
    <property type="match status" value="1"/>
</dbReference>